<dbReference type="PANTHER" id="PTHR12526:SF510">
    <property type="entry name" value="D-INOSITOL 3-PHOSPHATE GLYCOSYLTRANSFERASE"/>
    <property type="match status" value="1"/>
</dbReference>
<sequence>MKMLVEHIRMLKARGHTCIAVHRSDTATRAMPPWTTVEANVDVVCKLHERLNDIYPVHELDVVVVGIFHQVPELMAGVTAPVLYWEQGHEWLFGDPVRFQLQHNYLQQDQLFHKVMKLPVALIAVSRAVQSILAHEFGRHALIIPNDIDCERFCPGPRALYPPDKVLLTTPGQKPRQFAAHSILLVGNPALPLKGFDVAASVLVAVSKVLPLSVTWICQSQPEARQVPALINSGLTINLYISPPQDRLPALYRGHDALLFTSRYEAWGMPVLEAMASGLAVVATNCLGLSTFATHGVDCLIAEPRDVLGLARNLVMVLTDVKLRERLQVAARSAAVRFSPTAVASRLEMLLYSLSACSRELLQLRQSCADDVQLACTWASQTCCRSAAKASAQPGQADERKA</sequence>
<evidence type="ECO:0000256" key="2">
    <source>
        <dbReference type="ARBA" id="ARBA00022679"/>
    </source>
</evidence>
<protein>
    <recommendedName>
        <fullName evidence="5">Glycosyltransferase</fullName>
    </recommendedName>
</protein>
<proteinExistence type="predicted"/>
<keyword evidence="1" id="KW-0328">Glycosyltransferase</keyword>
<keyword evidence="4" id="KW-1185">Reference proteome</keyword>
<dbReference type="EMBL" id="JALJOR010000006">
    <property type="protein sequence ID" value="KAK9815607.1"/>
    <property type="molecule type" value="Genomic_DNA"/>
</dbReference>
<dbReference type="PANTHER" id="PTHR12526">
    <property type="entry name" value="GLYCOSYLTRANSFERASE"/>
    <property type="match status" value="1"/>
</dbReference>
<dbReference type="Pfam" id="PF13692">
    <property type="entry name" value="Glyco_trans_1_4"/>
    <property type="match status" value="1"/>
</dbReference>
<dbReference type="Gene3D" id="3.40.50.2000">
    <property type="entry name" value="Glycogen Phosphorylase B"/>
    <property type="match status" value="2"/>
</dbReference>
<evidence type="ECO:0000313" key="3">
    <source>
        <dbReference type="EMBL" id="KAK9815607.1"/>
    </source>
</evidence>
<accession>A0AAW1Q5E7</accession>
<evidence type="ECO:0000313" key="4">
    <source>
        <dbReference type="Proteomes" id="UP001489004"/>
    </source>
</evidence>
<dbReference type="GO" id="GO:0016757">
    <property type="term" value="F:glycosyltransferase activity"/>
    <property type="evidence" value="ECO:0007669"/>
    <property type="project" value="UniProtKB-KW"/>
</dbReference>
<dbReference type="SUPFAM" id="SSF53756">
    <property type="entry name" value="UDP-Glycosyltransferase/glycogen phosphorylase"/>
    <property type="match status" value="1"/>
</dbReference>
<keyword evidence="2" id="KW-0808">Transferase</keyword>
<dbReference type="AlphaFoldDB" id="A0AAW1Q5E7"/>
<name>A0AAW1Q5E7_9CHLO</name>
<gene>
    <name evidence="3" type="ORF">WJX72_006662</name>
</gene>
<dbReference type="CDD" id="cd03801">
    <property type="entry name" value="GT4_PimA-like"/>
    <property type="match status" value="1"/>
</dbReference>
<organism evidence="3 4">
    <name type="scientific">[Myrmecia] bisecta</name>
    <dbReference type="NCBI Taxonomy" id="41462"/>
    <lineage>
        <taxon>Eukaryota</taxon>
        <taxon>Viridiplantae</taxon>
        <taxon>Chlorophyta</taxon>
        <taxon>core chlorophytes</taxon>
        <taxon>Trebouxiophyceae</taxon>
        <taxon>Trebouxiales</taxon>
        <taxon>Trebouxiaceae</taxon>
        <taxon>Myrmecia</taxon>
    </lineage>
</organism>
<reference evidence="3 4" key="1">
    <citation type="journal article" date="2024" name="Nat. Commun.">
        <title>Phylogenomics reveals the evolutionary origins of lichenization in chlorophyte algae.</title>
        <authorList>
            <person name="Puginier C."/>
            <person name="Libourel C."/>
            <person name="Otte J."/>
            <person name="Skaloud P."/>
            <person name="Haon M."/>
            <person name="Grisel S."/>
            <person name="Petersen M."/>
            <person name="Berrin J.G."/>
            <person name="Delaux P.M."/>
            <person name="Dal Grande F."/>
            <person name="Keller J."/>
        </authorList>
    </citation>
    <scope>NUCLEOTIDE SEQUENCE [LARGE SCALE GENOMIC DNA]</scope>
    <source>
        <strain evidence="3 4">SAG 2043</strain>
    </source>
</reference>
<dbReference type="Proteomes" id="UP001489004">
    <property type="component" value="Unassembled WGS sequence"/>
</dbReference>
<comment type="caution">
    <text evidence="3">The sequence shown here is derived from an EMBL/GenBank/DDBJ whole genome shotgun (WGS) entry which is preliminary data.</text>
</comment>
<evidence type="ECO:0008006" key="5">
    <source>
        <dbReference type="Google" id="ProtNLM"/>
    </source>
</evidence>
<evidence type="ECO:0000256" key="1">
    <source>
        <dbReference type="ARBA" id="ARBA00022676"/>
    </source>
</evidence>